<keyword evidence="4 9" id="KW-1133">Transmembrane helix</keyword>
<evidence type="ECO:0000256" key="6">
    <source>
        <dbReference type="ARBA" id="ARBA00023273"/>
    </source>
</evidence>
<evidence type="ECO:0000313" key="12">
    <source>
        <dbReference type="Proteomes" id="UP000246464"/>
    </source>
</evidence>
<dbReference type="InterPro" id="IPR003006">
    <property type="entry name" value="Ig/MHC_CS"/>
</dbReference>
<evidence type="ECO:0000256" key="8">
    <source>
        <dbReference type="SAM" id="MobiDB-lite"/>
    </source>
</evidence>
<comment type="subcellular location">
    <subcellularLocation>
        <location evidence="1">Cell projection</location>
    </subcellularLocation>
    <subcellularLocation>
        <location evidence="2">Membrane</location>
        <topology evidence="2">Single-pass type I membrane protein</topology>
    </subcellularLocation>
</comment>
<dbReference type="InterPro" id="IPR051116">
    <property type="entry name" value="Surface_Rcpt/Adhesion_Mol"/>
</dbReference>
<dbReference type="InterPro" id="IPR007110">
    <property type="entry name" value="Ig-like_dom"/>
</dbReference>
<evidence type="ECO:0000256" key="4">
    <source>
        <dbReference type="ARBA" id="ARBA00022989"/>
    </source>
</evidence>
<keyword evidence="9" id="KW-0472">Membrane</keyword>
<dbReference type="STRING" id="52904.ENSSMAP00000009876"/>
<feature type="region of interest" description="Disordered" evidence="8">
    <location>
        <begin position="326"/>
        <end position="357"/>
    </location>
</feature>
<dbReference type="InterPro" id="IPR003599">
    <property type="entry name" value="Ig_sub"/>
</dbReference>
<organism evidence="11 12">
    <name type="scientific">Scophthalmus maximus</name>
    <name type="common">Turbot</name>
    <name type="synonym">Psetta maxima</name>
    <dbReference type="NCBI Taxonomy" id="52904"/>
    <lineage>
        <taxon>Eukaryota</taxon>
        <taxon>Metazoa</taxon>
        <taxon>Chordata</taxon>
        <taxon>Craniata</taxon>
        <taxon>Vertebrata</taxon>
        <taxon>Euteleostomi</taxon>
        <taxon>Actinopterygii</taxon>
        <taxon>Neopterygii</taxon>
        <taxon>Teleostei</taxon>
        <taxon>Neoteleostei</taxon>
        <taxon>Acanthomorphata</taxon>
        <taxon>Carangaria</taxon>
        <taxon>Pleuronectiformes</taxon>
        <taxon>Pleuronectoidei</taxon>
        <taxon>Scophthalmidae</taxon>
        <taxon>Scophthalmus</taxon>
    </lineage>
</organism>
<evidence type="ECO:0000313" key="11">
    <source>
        <dbReference type="EMBL" id="AWO96289.1"/>
    </source>
</evidence>
<dbReference type="InterPro" id="IPR003598">
    <property type="entry name" value="Ig_sub2"/>
</dbReference>
<dbReference type="SMART" id="SM00409">
    <property type="entry name" value="IG"/>
    <property type="match status" value="2"/>
</dbReference>
<dbReference type="GO" id="GO:0042995">
    <property type="term" value="C:cell projection"/>
    <property type="evidence" value="ECO:0007669"/>
    <property type="project" value="UniProtKB-SubCell"/>
</dbReference>
<feature type="domain" description="Ig-like" evidence="10">
    <location>
        <begin position="161"/>
        <end position="240"/>
    </location>
</feature>
<dbReference type="InterPro" id="IPR036179">
    <property type="entry name" value="Ig-like_dom_sf"/>
</dbReference>
<accession>A0A2U9AX81</accession>
<keyword evidence="12" id="KW-1185">Reference proteome</keyword>
<dbReference type="InterPro" id="IPR013783">
    <property type="entry name" value="Ig-like_fold"/>
</dbReference>
<feature type="transmembrane region" description="Helical" evidence="9">
    <location>
        <begin position="258"/>
        <end position="281"/>
    </location>
</feature>
<dbReference type="AlphaFoldDB" id="A0A2U9AX81"/>
<dbReference type="SMART" id="SM00408">
    <property type="entry name" value="IGc2"/>
    <property type="match status" value="1"/>
</dbReference>
<gene>
    <name evidence="11" type="ORF">SMAX5B_012165</name>
</gene>
<dbReference type="PANTHER" id="PTHR11973">
    <property type="entry name" value="CELL SURFACE GLYCOPROTEIN MUC18-RELATED"/>
    <property type="match status" value="1"/>
</dbReference>
<keyword evidence="6" id="KW-0966">Cell projection</keyword>
<evidence type="ECO:0000256" key="5">
    <source>
        <dbReference type="ARBA" id="ARBA00023180"/>
    </source>
</evidence>
<dbReference type="PROSITE" id="PS50835">
    <property type="entry name" value="IG_LIKE"/>
    <property type="match status" value="2"/>
</dbReference>
<evidence type="ECO:0000259" key="10">
    <source>
        <dbReference type="PROSITE" id="PS50835"/>
    </source>
</evidence>
<proteinExistence type="predicted"/>
<dbReference type="GO" id="GO:0007155">
    <property type="term" value="P:cell adhesion"/>
    <property type="evidence" value="ECO:0007669"/>
    <property type="project" value="TreeGrafter"/>
</dbReference>
<keyword evidence="7" id="KW-0393">Immunoglobulin domain</keyword>
<reference evidence="11 12" key="1">
    <citation type="submission" date="2017-12" db="EMBL/GenBank/DDBJ databases">
        <title>Integrating genomic resources of turbot (Scophthalmus maximus) in depth evaluation of genetic and physical mapping variation across individuals.</title>
        <authorList>
            <person name="Martinez P."/>
        </authorList>
    </citation>
    <scope>NUCLEOTIDE SEQUENCE [LARGE SCALE GENOMIC DNA]</scope>
</reference>
<keyword evidence="5" id="KW-0325">Glycoprotein</keyword>
<dbReference type="Pfam" id="PF13927">
    <property type="entry name" value="Ig_3"/>
    <property type="match status" value="1"/>
</dbReference>
<evidence type="ECO:0000256" key="7">
    <source>
        <dbReference type="ARBA" id="ARBA00023319"/>
    </source>
</evidence>
<dbReference type="EMBL" id="CP026243">
    <property type="protein sequence ID" value="AWO96289.1"/>
    <property type="molecule type" value="Genomic_DNA"/>
</dbReference>
<dbReference type="PANTHER" id="PTHR11973:SF23">
    <property type="entry name" value="C-ANSWER"/>
    <property type="match status" value="1"/>
</dbReference>
<dbReference type="PROSITE" id="PS00290">
    <property type="entry name" value="IG_MHC"/>
    <property type="match status" value="1"/>
</dbReference>
<evidence type="ECO:0000256" key="9">
    <source>
        <dbReference type="SAM" id="Phobius"/>
    </source>
</evidence>
<evidence type="ECO:0000256" key="1">
    <source>
        <dbReference type="ARBA" id="ARBA00004316"/>
    </source>
</evidence>
<dbReference type="SUPFAM" id="SSF48726">
    <property type="entry name" value="Immunoglobulin"/>
    <property type="match status" value="2"/>
</dbReference>
<sequence>MSEIGTERPPQLASAQLAKMIEDNFHYFRFVLKYFRWQRGASTLPPAGPTHPVLEGERVTLECLYTDSEANISQVHFEVFSKYIQSWRQVYERSLCFYLTEIEQTGDSLVLSIPQAGKYYEGPYRCVSNAENVTAPDNSSEPLAFKVHYMGELSLIREGYTSYMGVPRELKVQLGDDVVLKCSASSSEMPSYFWHKEGSDWILPSSTLTLNKVSAAAEGQYTCMASHRSVESLSKKRTVRITVLPEGAPWYESSNGRLILMTSAAAVALLVFILSVSVFLCRRAKQAQASRGPIKSPSTKAAPNPYPLPAETNSLWCDCKGRWKDEEMGEEDRARDTEDGEGEIERRLGNIDDVLKA</sequence>
<dbReference type="CDD" id="cd00096">
    <property type="entry name" value="Ig"/>
    <property type="match status" value="1"/>
</dbReference>
<dbReference type="GO" id="GO:0005886">
    <property type="term" value="C:plasma membrane"/>
    <property type="evidence" value="ECO:0007669"/>
    <property type="project" value="TreeGrafter"/>
</dbReference>
<evidence type="ECO:0000256" key="2">
    <source>
        <dbReference type="ARBA" id="ARBA00004479"/>
    </source>
</evidence>
<dbReference type="Gene3D" id="2.60.40.10">
    <property type="entry name" value="Immunoglobulins"/>
    <property type="match status" value="2"/>
</dbReference>
<protein>
    <submittedName>
        <fullName evidence="11">Ig 2 domain containing protein</fullName>
    </submittedName>
</protein>
<feature type="domain" description="Ig-like" evidence="10">
    <location>
        <begin position="45"/>
        <end position="144"/>
    </location>
</feature>
<feature type="region of interest" description="Disordered" evidence="8">
    <location>
        <begin position="290"/>
        <end position="313"/>
    </location>
</feature>
<keyword evidence="3 9" id="KW-0812">Transmembrane</keyword>
<dbReference type="Proteomes" id="UP000246464">
    <property type="component" value="Chromosome 1"/>
</dbReference>
<name>A0A2U9AX81_SCOMX</name>
<evidence type="ECO:0000256" key="3">
    <source>
        <dbReference type="ARBA" id="ARBA00022692"/>
    </source>
</evidence>